<dbReference type="InterPro" id="IPR050832">
    <property type="entry name" value="Bact_Acetyltransf"/>
</dbReference>
<dbReference type="SUPFAM" id="SSF55729">
    <property type="entry name" value="Acyl-CoA N-acyltransferases (Nat)"/>
    <property type="match status" value="1"/>
</dbReference>
<dbReference type="Gene3D" id="3.40.630.30">
    <property type="match status" value="1"/>
</dbReference>
<evidence type="ECO:0000313" key="5">
    <source>
        <dbReference type="Proteomes" id="UP001320831"/>
    </source>
</evidence>
<evidence type="ECO:0000256" key="1">
    <source>
        <dbReference type="ARBA" id="ARBA00022679"/>
    </source>
</evidence>
<sequence>MESQIFIRTASHEDWSKLGPLKLQSSLGWGDHIDELLALPEARYVPAAHVPFVIVAELAGEIVGFATVLSGENALQAELEDLFVAPNVWRRGVGAQLLAEAERRAVALGAHALHVIASERARAFYEASGFRMIGMVATDFAPAPEMHKDLCRFSSR</sequence>
<keyword evidence="2" id="KW-0012">Acyltransferase</keyword>
<dbReference type="Proteomes" id="UP001320831">
    <property type="component" value="Unassembled WGS sequence"/>
</dbReference>
<evidence type="ECO:0000256" key="2">
    <source>
        <dbReference type="ARBA" id="ARBA00023315"/>
    </source>
</evidence>
<name>A0ABT2LXB2_9HYPH</name>
<dbReference type="PROSITE" id="PS51186">
    <property type="entry name" value="GNAT"/>
    <property type="match status" value="1"/>
</dbReference>
<evidence type="ECO:0000313" key="4">
    <source>
        <dbReference type="EMBL" id="MCT7378507.1"/>
    </source>
</evidence>
<dbReference type="PANTHER" id="PTHR43877">
    <property type="entry name" value="AMINOALKYLPHOSPHONATE N-ACETYLTRANSFERASE-RELATED-RELATED"/>
    <property type="match status" value="1"/>
</dbReference>
<keyword evidence="1" id="KW-0808">Transferase</keyword>
<feature type="domain" description="N-acetyltransferase" evidence="3">
    <location>
        <begin position="5"/>
        <end position="151"/>
    </location>
</feature>
<proteinExistence type="predicted"/>
<dbReference type="InterPro" id="IPR000182">
    <property type="entry name" value="GNAT_dom"/>
</dbReference>
<reference evidence="4 5" key="1">
    <citation type="submission" date="2022-09" db="EMBL/GenBank/DDBJ databases">
        <title>Chelativorans salina sp. nov., a novel slightly halophilic bacterium isolated from a saline lake sediment enrichment.</title>
        <authorList>
            <person name="Gao L."/>
            <person name="Fang B.-Z."/>
            <person name="Li W.-J."/>
        </authorList>
    </citation>
    <scope>NUCLEOTIDE SEQUENCE [LARGE SCALE GENOMIC DNA]</scope>
    <source>
        <strain evidence="4 5">EGI FJ00035</strain>
    </source>
</reference>
<dbReference type="CDD" id="cd04301">
    <property type="entry name" value="NAT_SF"/>
    <property type="match status" value="1"/>
</dbReference>
<gene>
    <name evidence="4" type="ORF">N5A92_26195</name>
</gene>
<dbReference type="EMBL" id="JAOCZP010000014">
    <property type="protein sequence ID" value="MCT7378507.1"/>
    <property type="molecule type" value="Genomic_DNA"/>
</dbReference>
<evidence type="ECO:0000259" key="3">
    <source>
        <dbReference type="PROSITE" id="PS51186"/>
    </source>
</evidence>
<comment type="caution">
    <text evidence="4">The sequence shown here is derived from an EMBL/GenBank/DDBJ whole genome shotgun (WGS) entry which is preliminary data.</text>
</comment>
<dbReference type="RefSeq" id="WP_260907482.1">
    <property type="nucleotide sequence ID" value="NZ_JAOCZP010000014.1"/>
</dbReference>
<dbReference type="InterPro" id="IPR016181">
    <property type="entry name" value="Acyl_CoA_acyltransferase"/>
</dbReference>
<dbReference type="PANTHER" id="PTHR43877:SF1">
    <property type="entry name" value="ACETYLTRANSFERASE"/>
    <property type="match status" value="1"/>
</dbReference>
<accession>A0ABT2LXB2</accession>
<keyword evidence="5" id="KW-1185">Reference proteome</keyword>
<protein>
    <submittedName>
        <fullName evidence="4">GNAT family N-acetyltransferase</fullName>
    </submittedName>
</protein>
<organism evidence="4 5">
    <name type="scientific">Chelativorans salis</name>
    <dbReference type="NCBI Taxonomy" id="2978478"/>
    <lineage>
        <taxon>Bacteria</taxon>
        <taxon>Pseudomonadati</taxon>
        <taxon>Pseudomonadota</taxon>
        <taxon>Alphaproteobacteria</taxon>
        <taxon>Hyphomicrobiales</taxon>
        <taxon>Phyllobacteriaceae</taxon>
        <taxon>Chelativorans</taxon>
    </lineage>
</organism>
<dbReference type="Pfam" id="PF00583">
    <property type="entry name" value="Acetyltransf_1"/>
    <property type="match status" value="1"/>
</dbReference>